<feature type="non-terminal residue" evidence="1">
    <location>
        <position position="1"/>
    </location>
</feature>
<accession>A0A820NNU2</accession>
<dbReference type="AlphaFoldDB" id="A0A820NNU2"/>
<comment type="caution">
    <text evidence="1">The sequence shown here is derived from an EMBL/GenBank/DDBJ whole genome shotgun (WGS) entry which is preliminary data.</text>
</comment>
<evidence type="ECO:0000313" key="1">
    <source>
        <dbReference type="EMBL" id="CAF4391846.1"/>
    </source>
</evidence>
<dbReference type="Proteomes" id="UP000663844">
    <property type="component" value="Unassembled WGS sequence"/>
</dbReference>
<protein>
    <submittedName>
        <fullName evidence="1">Uncharacterized protein</fullName>
    </submittedName>
</protein>
<gene>
    <name evidence="1" type="ORF">OXD698_LOCUS50952</name>
</gene>
<organism evidence="1 2">
    <name type="scientific">Adineta steineri</name>
    <dbReference type="NCBI Taxonomy" id="433720"/>
    <lineage>
        <taxon>Eukaryota</taxon>
        <taxon>Metazoa</taxon>
        <taxon>Spiralia</taxon>
        <taxon>Gnathifera</taxon>
        <taxon>Rotifera</taxon>
        <taxon>Eurotatoria</taxon>
        <taxon>Bdelloidea</taxon>
        <taxon>Adinetida</taxon>
        <taxon>Adinetidae</taxon>
        <taxon>Adineta</taxon>
    </lineage>
</organism>
<proteinExistence type="predicted"/>
<evidence type="ECO:0000313" key="2">
    <source>
        <dbReference type="Proteomes" id="UP000663844"/>
    </source>
</evidence>
<dbReference type="EMBL" id="CAJOAZ010025282">
    <property type="protein sequence ID" value="CAF4391846.1"/>
    <property type="molecule type" value="Genomic_DNA"/>
</dbReference>
<sequence length="97" mass="11467">NFPRPTPWNDESKFEIRLPLKVNPSRTTLNNGQIFNEKLNWNAKAKVHCWSESDLRQIGKKKSNFTVRQKTFFFSSNFSFIAISNSKTKESYDDKYQ</sequence>
<reference evidence="1" key="1">
    <citation type="submission" date="2021-02" db="EMBL/GenBank/DDBJ databases">
        <authorList>
            <person name="Nowell W R."/>
        </authorList>
    </citation>
    <scope>NUCLEOTIDE SEQUENCE</scope>
</reference>
<name>A0A820NNU2_9BILA</name>